<keyword evidence="3" id="KW-0378">Hydrolase</keyword>
<dbReference type="Pfam" id="PF00561">
    <property type="entry name" value="Abhydrolase_1"/>
    <property type="match status" value="1"/>
</dbReference>
<evidence type="ECO:0000313" key="3">
    <source>
        <dbReference type="EMBL" id="MBO0931705.1"/>
    </source>
</evidence>
<reference evidence="3 4" key="1">
    <citation type="submission" date="2021-03" db="EMBL/GenBank/DDBJ databases">
        <title>Fibrella sp. HMF5036 genome sequencing and assembly.</title>
        <authorList>
            <person name="Kang H."/>
            <person name="Kim H."/>
            <person name="Bae S."/>
            <person name="Joh K."/>
        </authorList>
    </citation>
    <scope>NUCLEOTIDE SEQUENCE [LARGE SCALE GENOMIC DNA]</scope>
    <source>
        <strain evidence="3 4">HMF5036</strain>
    </source>
</reference>
<evidence type="ECO:0000313" key="4">
    <source>
        <dbReference type="Proteomes" id="UP000664795"/>
    </source>
</evidence>
<accession>A0A939K0Y2</accession>
<dbReference type="AlphaFoldDB" id="A0A939K0Y2"/>
<organism evidence="3 4">
    <name type="scientific">Fibrella aquatilis</name>
    <dbReference type="NCBI Taxonomy" id="2817059"/>
    <lineage>
        <taxon>Bacteria</taxon>
        <taxon>Pseudomonadati</taxon>
        <taxon>Bacteroidota</taxon>
        <taxon>Cytophagia</taxon>
        <taxon>Cytophagales</taxon>
        <taxon>Spirosomataceae</taxon>
        <taxon>Fibrella</taxon>
    </lineage>
</organism>
<comment type="caution">
    <text evidence="3">The sequence shown here is derived from an EMBL/GenBank/DDBJ whole genome shotgun (WGS) entry which is preliminary data.</text>
</comment>
<evidence type="ECO:0000259" key="2">
    <source>
        <dbReference type="Pfam" id="PF00561"/>
    </source>
</evidence>
<comment type="similarity">
    <text evidence="1">Belongs to the AB hydrolase superfamily.</text>
</comment>
<feature type="domain" description="AB hydrolase-1" evidence="2">
    <location>
        <begin position="1"/>
        <end position="232"/>
    </location>
</feature>
<keyword evidence="4" id="KW-1185">Reference proteome</keyword>
<dbReference type="GO" id="GO:0016787">
    <property type="term" value="F:hydrolase activity"/>
    <property type="evidence" value="ECO:0007669"/>
    <property type="project" value="UniProtKB-KW"/>
</dbReference>
<dbReference type="PANTHER" id="PTHR43039">
    <property type="entry name" value="ESTERASE-RELATED"/>
    <property type="match status" value="1"/>
</dbReference>
<evidence type="ECO:0000256" key="1">
    <source>
        <dbReference type="ARBA" id="ARBA00008645"/>
    </source>
</evidence>
<dbReference type="Gene3D" id="3.40.50.1820">
    <property type="entry name" value="alpha/beta hydrolase"/>
    <property type="match status" value="1"/>
</dbReference>
<dbReference type="InterPro" id="IPR029058">
    <property type="entry name" value="AB_hydrolase_fold"/>
</dbReference>
<name>A0A939K0Y2_9BACT</name>
<dbReference type="Proteomes" id="UP000664795">
    <property type="component" value="Unassembled WGS sequence"/>
</dbReference>
<proteinExistence type="inferred from homology"/>
<dbReference type="PRINTS" id="PR00111">
    <property type="entry name" value="ABHYDROLASE"/>
</dbReference>
<sequence>MLFAHGFGCDQSMWRFVAPAFENDYRVICFDYIGHGRTRLNAYNRERYASLHGYAQDVLDICQALDLHNIVFVGHSVSSMIGMLAAIKEPDRFSNLVMVSPSPRYLNDDGYVGGFEREDVEELIETMDGNFFGWATSTAPAIMANGDRPELGAELGATFCHTDIEVALHFARVTFLGDNRQDLPKLQTPSLIIQTREDIIAPVAVGDYMAKHTPNSTLHVIDATGHCPHMSAPQETIDAINQYLHQPH</sequence>
<protein>
    <submittedName>
        <fullName evidence="3">Alpha/beta hydrolase</fullName>
    </submittedName>
</protein>
<dbReference type="EMBL" id="JAFMYU010000008">
    <property type="protein sequence ID" value="MBO0931705.1"/>
    <property type="molecule type" value="Genomic_DNA"/>
</dbReference>
<dbReference type="SUPFAM" id="SSF53474">
    <property type="entry name" value="alpha/beta-Hydrolases"/>
    <property type="match status" value="1"/>
</dbReference>
<dbReference type="InterPro" id="IPR000073">
    <property type="entry name" value="AB_hydrolase_1"/>
</dbReference>
<gene>
    <name evidence="3" type="ORF">J2I48_11905</name>
</gene>